<dbReference type="AlphaFoldDB" id="A6N5R3"/>
<accession>A6N5R3</accession>
<proteinExistence type="predicted"/>
<protein>
    <submittedName>
        <fullName evidence="1">Uncharacterized protein</fullName>
    </submittedName>
</protein>
<sequence length="32" mass="3932">MRDLEIVFWINTIEVNSFFELTIKITIFWKAL</sequence>
<dbReference type="EMBL" id="EF611302">
    <property type="protein sequence ID" value="ABR13509.1"/>
    <property type="molecule type" value="Genomic_DNA"/>
</dbReference>
<evidence type="ECO:0000313" key="1">
    <source>
        <dbReference type="EMBL" id="ABR13509.1"/>
    </source>
</evidence>
<name>A6N5R3_PSEAI</name>
<organism evidence="1">
    <name type="scientific">Pseudomonas aeruginosa</name>
    <dbReference type="NCBI Taxonomy" id="287"/>
    <lineage>
        <taxon>Bacteria</taxon>
        <taxon>Pseudomonadati</taxon>
        <taxon>Pseudomonadota</taxon>
        <taxon>Gammaproteobacteria</taxon>
        <taxon>Pseudomonadales</taxon>
        <taxon>Pseudomonadaceae</taxon>
        <taxon>Pseudomonas</taxon>
    </lineage>
</organism>
<reference evidence="1" key="1">
    <citation type="journal article" date="2009" name="FEMS Microbiol. Lett.">
        <title>Genomic islands of Pseudomonas aeruginosa.</title>
        <authorList>
            <person name="Battle S.E."/>
            <person name="Rello J."/>
            <person name="Hauser A.R."/>
        </authorList>
    </citation>
    <scope>NUCLEOTIDE SEQUENCE</scope>
    <source>
        <strain evidence="1">PSE9</strain>
    </source>
</reference>